<feature type="compositionally biased region" description="Polar residues" evidence="4">
    <location>
        <begin position="518"/>
        <end position="543"/>
    </location>
</feature>
<feature type="compositionally biased region" description="Basic and acidic residues" evidence="4">
    <location>
        <begin position="1111"/>
        <end position="1137"/>
    </location>
</feature>
<evidence type="ECO:0000259" key="6">
    <source>
        <dbReference type="PROSITE" id="PS51319"/>
    </source>
</evidence>
<evidence type="ECO:0000313" key="7">
    <source>
        <dbReference type="EMBL" id="KAG2557582.1"/>
    </source>
</evidence>
<dbReference type="Proteomes" id="UP000823388">
    <property type="component" value="Chromosome 8N"/>
</dbReference>
<dbReference type="CDD" id="cd00183">
    <property type="entry name" value="TFIIS_I"/>
    <property type="match status" value="1"/>
</dbReference>
<feature type="compositionally biased region" description="Basic and acidic residues" evidence="4">
    <location>
        <begin position="901"/>
        <end position="910"/>
    </location>
</feature>
<dbReference type="PANTHER" id="PTHR46548">
    <property type="entry name" value="BAH AND TFIIS DOMAIN-CONTAINING PROTEIN-RELATED"/>
    <property type="match status" value="1"/>
</dbReference>
<feature type="compositionally biased region" description="Low complexity" evidence="4">
    <location>
        <begin position="582"/>
        <end position="597"/>
    </location>
</feature>
<dbReference type="Gene3D" id="2.30.30.490">
    <property type="match status" value="1"/>
</dbReference>
<dbReference type="SMART" id="SM00509">
    <property type="entry name" value="TFS2N"/>
    <property type="match status" value="1"/>
</dbReference>
<feature type="compositionally biased region" description="Pro residues" evidence="4">
    <location>
        <begin position="31"/>
        <end position="42"/>
    </location>
</feature>
<dbReference type="InterPro" id="IPR043151">
    <property type="entry name" value="BAH_sf"/>
</dbReference>
<dbReference type="Gene3D" id="1.20.930.10">
    <property type="entry name" value="Conserved domain common to transcription factors TFIIS, elongin A, CRSP70"/>
    <property type="match status" value="1"/>
</dbReference>
<feature type="compositionally biased region" description="Basic and acidic residues" evidence="4">
    <location>
        <begin position="1086"/>
        <end position="1104"/>
    </location>
</feature>
<gene>
    <name evidence="7" type="ORF">PVAP13_8NG239506</name>
</gene>
<feature type="region of interest" description="Disordered" evidence="4">
    <location>
        <begin position="1583"/>
        <end position="1626"/>
    </location>
</feature>
<comment type="caution">
    <text evidence="7">The sequence shown here is derived from an EMBL/GenBank/DDBJ whole genome shotgun (WGS) entry which is preliminary data.</text>
</comment>
<feature type="compositionally biased region" description="Polar residues" evidence="4">
    <location>
        <begin position="238"/>
        <end position="251"/>
    </location>
</feature>
<protein>
    <recommendedName>
        <fullName evidence="9">BAH domain</fullName>
    </recommendedName>
</protein>
<dbReference type="PROSITE" id="PS51319">
    <property type="entry name" value="TFIIS_N"/>
    <property type="match status" value="1"/>
</dbReference>
<feature type="compositionally biased region" description="Basic and acidic residues" evidence="4">
    <location>
        <begin position="1605"/>
        <end position="1619"/>
    </location>
</feature>
<feature type="domain" description="BAH" evidence="5">
    <location>
        <begin position="84"/>
        <end position="198"/>
    </location>
</feature>
<feature type="region of interest" description="Disordered" evidence="4">
    <location>
        <begin position="223"/>
        <end position="285"/>
    </location>
</feature>
<feature type="compositionally biased region" description="Low complexity" evidence="4">
    <location>
        <begin position="560"/>
        <end position="575"/>
    </location>
</feature>
<dbReference type="PANTHER" id="PTHR46548:SF1">
    <property type="entry name" value="BAH AND TFIIS DOMAIN-CONTAINING PROTEIN-RELATED"/>
    <property type="match status" value="1"/>
</dbReference>
<feature type="region of interest" description="Disordered" evidence="4">
    <location>
        <begin position="28"/>
        <end position="81"/>
    </location>
</feature>
<proteinExistence type="predicted"/>
<feature type="region of interest" description="Disordered" evidence="4">
    <location>
        <begin position="1045"/>
        <end position="1073"/>
    </location>
</feature>
<feature type="compositionally biased region" description="Low complexity" evidence="4">
    <location>
        <begin position="43"/>
        <end position="58"/>
    </location>
</feature>
<evidence type="ECO:0000256" key="1">
    <source>
        <dbReference type="ARBA" id="ARBA00004123"/>
    </source>
</evidence>
<feature type="compositionally biased region" description="Basic and acidic residues" evidence="4">
    <location>
        <begin position="692"/>
        <end position="710"/>
    </location>
</feature>
<feature type="compositionally biased region" description="Polar residues" evidence="4">
    <location>
        <begin position="1005"/>
        <end position="1014"/>
    </location>
</feature>
<evidence type="ECO:0000256" key="4">
    <source>
        <dbReference type="SAM" id="MobiDB-lite"/>
    </source>
</evidence>
<feature type="compositionally biased region" description="Polar residues" evidence="4">
    <location>
        <begin position="1141"/>
        <end position="1155"/>
    </location>
</feature>
<dbReference type="SUPFAM" id="SSF47676">
    <property type="entry name" value="Conserved domain common to transcription factors TFIIS, elongin A, CRSP70"/>
    <property type="match status" value="1"/>
</dbReference>
<accession>A0A8T0PBR5</accession>
<feature type="compositionally biased region" description="Basic and acidic residues" evidence="4">
    <location>
        <begin position="263"/>
        <end position="284"/>
    </location>
</feature>
<feature type="domain" description="TFIIS N-terminal" evidence="6">
    <location>
        <begin position="361"/>
        <end position="447"/>
    </location>
</feature>
<evidence type="ECO:0000256" key="2">
    <source>
        <dbReference type="ARBA" id="ARBA00023242"/>
    </source>
</evidence>
<feature type="region of interest" description="Disordered" evidence="4">
    <location>
        <begin position="1353"/>
        <end position="1384"/>
    </location>
</feature>
<feature type="region of interest" description="Disordered" evidence="4">
    <location>
        <begin position="478"/>
        <end position="773"/>
    </location>
</feature>
<feature type="region of interest" description="Disordered" evidence="4">
    <location>
        <begin position="994"/>
        <end position="1033"/>
    </location>
</feature>
<feature type="region of interest" description="Disordered" evidence="4">
    <location>
        <begin position="1537"/>
        <end position="1570"/>
    </location>
</feature>
<dbReference type="Pfam" id="PF01426">
    <property type="entry name" value="BAH"/>
    <property type="match status" value="1"/>
</dbReference>
<feature type="compositionally biased region" description="Basic and acidic residues" evidence="4">
    <location>
        <begin position="747"/>
        <end position="760"/>
    </location>
</feature>
<dbReference type="GO" id="GO:0005634">
    <property type="term" value="C:nucleus"/>
    <property type="evidence" value="ECO:0007669"/>
    <property type="project" value="UniProtKB-SubCell"/>
</dbReference>
<feature type="compositionally biased region" description="Low complexity" evidence="4">
    <location>
        <begin position="815"/>
        <end position="827"/>
    </location>
</feature>
<dbReference type="GO" id="GO:0003682">
    <property type="term" value="F:chromatin binding"/>
    <property type="evidence" value="ECO:0007669"/>
    <property type="project" value="InterPro"/>
</dbReference>
<feature type="region of interest" description="Disordered" evidence="4">
    <location>
        <begin position="878"/>
        <end position="927"/>
    </location>
</feature>
<reference evidence="7" key="1">
    <citation type="submission" date="2020-05" db="EMBL/GenBank/DDBJ databases">
        <title>WGS assembly of Panicum virgatum.</title>
        <authorList>
            <person name="Lovell J.T."/>
            <person name="Jenkins J."/>
            <person name="Shu S."/>
            <person name="Juenger T.E."/>
            <person name="Schmutz J."/>
        </authorList>
    </citation>
    <scope>NUCLEOTIDE SEQUENCE</scope>
    <source>
        <strain evidence="7">AP13</strain>
    </source>
</reference>
<dbReference type="EMBL" id="CM029052">
    <property type="protein sequence ID" value="KAG2557582.1"/>
    <property type="molecule type" value="Genomic_DNA"/>
</dbReference>
<name>A0A8T0PBR5_PANVG</name>
<organism evidence="7 8">
    <name type="scientific">Panicum virgatum</name>
    <name type="common">Blackwell switchgrass</name>
    <dbReference type="NCBI Taxonomy" id="38727"/>
    <lineage>
        <taxon>Eukaryota</taxon>
        <taxon>Viridiplantae</taxon>
        <taxon>Streptophyta</taxon>
        <taxon>Embryophyta</taxon>
        <taxon>Tracheophyta</taxon>
        <taxon>Spermatophyta</taxon>
        <taxon>Magnoliopsida</taxon>
        <taxon>Liliopsida</taxon>
        <taxon>Poales</taxon>
        <taxon>Poaceae</taxon>
        <taxon>PACMAD clade</taxon>
        <taxon>Panicoideae</taxon>
        <taxon>Panicodae</taxon>
        <taxon>Paniceae</taxon>
        <taxon>Panicinae</taxon>
        <taxon>Panicum</taxon>
        <taxon>Panicum sect. Hiantes</taxon>
    </lineage>
</organism>
<feature type="compositionally biased region" description="Basic and acidic residues" evidence="4">
    <location>
        <begin position="642"/>
        <end position="652"/>
    </location>
</feature>
<dbReference type="SMART" id="SM00439">
    <property type="entry name" value="BAH"/>
    <property type="match status" value="1"/>
</dbReference>
<dbReference type="InterPro" id="IPR017923">
    <property type="entry name" value="TFIIS_N"/>
</dbReference>
<sequence length="1626" mass="173103">MHGWRGAEGCDGRRRRLVRLMWPAARVEAEAPPPPAQGPPTSPSSSSVPPSRTTSYPPESAARKQDFVDSPRPGSPDSFIKDGREIRVGDFALFQAVDVPPFIGLIRWIEKKEEGYPKLRISWLYRPADVKLNKGIQLSAAPNEIFYSFHQDETSAVSLLHPCKVAFLRKGTKLPAGISSFVCWRVYDIDNKCLWWLTDQDYINERQEEVNRLLHRTRLEMRAAVQSGGRSPKRLNGPSASQQPKATPDGTQNGGLSKGKKRDRGEQGIESSKRDRDRLVKVNKSEPGSLNLEDIKSEVAKITEKGGLPNAEAVEKLVHLMQLDRTEQKIDLAGWVVLADVIAATESPDCLGRFVQSRGLPVLDSWLQEAHKGKSGDGSSPKEADKPIDDLLLTLLRALAKLPINLSALQSCSIGKSVNHLRSHKNLDIQKKAKCLVENWKKRVDAEMKSSDAKPLVSGQSVSWSGKAGFQEILNAENKRGGSSENSPKNPVPTVSSSKVSTDKPGGTDAAAKLSPVVSASSKLQQQQTNVATNLKDQPCKSTGGTGGSELPAVREEKSSSSSQSPNNSQSCSSEPSKDARSSTAASGGASKPSGSSLRSHRRANNGLVSGNIKEASAGRSVSLDRSLLQDKSSQTGTASEKGVDMPSDHGNNHRLIVRFPNPGRSPARSASDGSFEDPSVTGGRASSPVVGDRHEQTDRRVKMKTENSRPHLPSDANAESWHSNDIKGAAGSEEGDKSPCAMLDNDNSRTPDDSVKDAHVPGVACSSETRVGNSFSPMNALIEIKYSEASHSLQAGDDTAMNLLASVAGEISKSELVSPSSSPRSSSAKKLVRESDSTGKFKVESDVGPSQDPGPTDAKKVVVGKELKNDACLVVKEEQHQTVPSPELADTKAVGSSAKVETHEGRADKCNSQPASVDSKGEHCQSLRHSVNTKVSNMSNMNSSAGENLDACSVPGKVEDGCADRDGADESALGSQCSLVVSNRNSRSILAGESSLSAADKQDQGLSKSSNHKQLLGASDHPGAFDRRDSMAGKVDLMAAEVKKADAVGDSSTVQNEDEKKEHAISSLADVTKLVEAASPLGVIKEMKETKDSSSESNSHVKSEGLNSQRSEHSAKQTSKKSSDGVSGKEDGKEDLVSSDEGSSLTAHTKSNATAKLDFDLNEGIPGDDGHQPEPAVSPVISTSAIHLPGLSPFTLPITSGLQPAPITVAAPAKGPFVPPENLLRAKPKIGWKGSAATSAFRPAEPRKVLEMPITTRDIPVSHAAGKQSRPTLGFDLNVADDQALEEDVPQSSAQTTCSESSRSAGIELDLNRADEVADNLQFVTNASHRVEVPLLPARSLPGVFSNAGTNSSRDFDLNSGPCLDDASTEPTPKDLPTKNTGSIQFIPQVPGVRMNNAAMSNISPWFAAANPCGPVPIQSFLPSREQPYPIEAAPGTQRIIVPTADSGQFGGDASSAPVISSSPSMVFHPPAYQYAGFPFPPSVHLQTPAFSMGSATFANSAPAGVSYFPTISPSLVGPTGALPAHHSRQYAINLAEGSSSSGRDNNRKWESQGLDLNSGPGSIDLEGKDERAPLPIRQNLITPPHGFAEEQGRIYQMPVVGTKRKEPDGSWDTERSTYKQLSWQ</sequence>
<evidence type="ECO:0000256" key="3">
    <source>
        <dbReference type="PROSITE-ProRule" id="PRU00649"/>
    </source>
</evidence>
<dbReference type="Pfam" id="PF08711">
    <property type="entry name" value="Med26"/>
    <property type="match status" value="1"/>
</dbReference>
<evidence type="ECO:0000313" key="8">
    <source>
        <dbReference type="Proteomes" id="UP000823388"/>
    </source>
</evidence>
<feature type="compositionally biased region" description="Low complexity" evidence="4">
    <location>
        <begin position="486"/>
        <end position="500"/>
    </location>
</feature>
<feature type="compositionally biased region" description="Basic and acidic residues" evidence="4">
    <location>
        <begin position="832"/>
        <end position="846"/>
    </location>
</feature>
<dbReference type="PROSITE" id="PS51038">
    <property type="entry name" value="BAH"/>
    <property type="match status" value="1"/>
</dbReference>
<evidence type="ECO:0008006" key="9">
    <source>
        <dbReference type="Google" id="ProtNLM"/>
    </source>
</evidence>
<feature type="region of interest" description="Disordered" evidence="4">
    <location>
        <begin position="1086"/>
        <end position="1178"/>
    </location>
</feature>
<dbReference type="InterPro" id="IPR035441">
    <property type="entry name" value="TFIIS/LEDGF_dom_sf"/>
</dbReference>
<feature type="compositionally biased region" description="Polar residues" evidence="4">
    <location>
        <begin position="630"/>
        <end position="639"/>
    </location>
</feature>
<comment type="subcellular location">
    <subcellularLocation>
        <location evidence="1 3">Nucleus</location>
    </subcellularLocation>
</comment>
<feature type="region of interest" description="Disordered" evidence="4">
    <location>
        <begin position="813"/>
        <end position="863"/>
    </location>
</feature>
<evidence type="ECO:0000259" key="5">
    <source>
        <dbReference type="PROSITE" id="PS51038"/>
    </source>
</evidence>
<dbReference type="InterPro" id="IPR003617">
    <property type="entry name" value="TFIIS/CRSP70_N_sub"/>
</dbReference>
<keyword evidence="8" id="KW-1185">Reference proteome</keyword>
<dbReference type="InterPro" id="IPR001025">
    <property type="entry name" value="BAH_dom"/>
</dbReference>
<keyword evidence="2 3" id="KW-0539">Nucleus</keyword>